<comment type="caution">
    <text evidence="1">The sequence shown here is derived from an EMBL/GenBank/DDBJ whole genome shotgun (WGS) entry which is preliminary data.</text>
</comment>
<protein>
    <submittedName>
        <fullName evidence="1">Uncharacterized protein</fullName>
    </submittedName>
</protein>
<sequence>MSFNADDSLGAESLQAVIDYLRLIGDDRRADELTPHGGAPQGWGFGSDRPFLGTNAIFGFIDQTGGDRLPIVPLAEIEADETLKGNTIKVTLDRFFVQEFPGRGEHRVLCEFSGKNQVAGETEALTFTATCRARDGQSAGVNGLPIFLGLTVGDNGVSFEGRTVNVSSSSDDHILEVLDTDTFKQGLSLLHLAQPAIKPFTKLAEGVVRMAAKRSGNWQVHTFSLGLDFDGSPTSARLRCGSFVVAQATKTAGWDWSNYVWDTHAGEIVPVGAALPIGMNYMVFGVSRYTIGGDAR</sequence>
<organism evidence="1 2">
    <name type="scientific">Methylopila turkensis</name>
    <dbReference type="NCBI Taxonomy" id="1437816"/>
    <lineage>
        <taxon>Bacteria</taxon>
        <taxon>Pseudomonadati</taxon>
        <taxon>Pseudomonadota</taxon>
        <taxon>Alphaproteobacteria</taxon>
        <taxon>Hyphomicrobiales</taxon>
        <taxon>Methylopilaceae</taxon>
        <taxon>Methylopila</taxon>
    </lineage>
</organism>
<reference evidence="1" key="1">
    <citation type="journal article" date="2014" name="Int. J. Syst. Evol. Microbiol.">
        <title>Complete genome sequence of Corynebacterium casei LMG S-19264T (=DSM 44701T), isolated from a smear-ripened cheese.</title>
        <authorList>
            <consortium name="US DOE Joint Genome Institute (JGI-PGF)"/>
            <person name="Walter F."/>
            <person name="Albersmeier A."/>
            <person name="Kalinowski J."/>
            <person name="Ruckert C."/>
        </authorList>
    </citation>
    <scope>NUCLEOTIDE SEQUENCE</scope>
    <source>
        <strain evidence="1">VKM B-2748</strain>
    </source>
</reference>
<gene>
    <name evidence="1" type="ORF">GCM10008174_35690</name>
</gene>
<evidence type="ECO:0000313" key="2">
    <source>
        <dbReference type="Proteomes" id="UP001143309"/>
    </source>
</evidence>
<dbReference type="Proteomes" id="UP001143309">
    <property type="component" value="Unassembled WGS sequence"/>
</dbReference>
<proteinExistence type="predicted"/>
<dbReference type="RefSeq" id="WP_271202292.1">
    <property type="nucleotide sequence ID" value="NZ_BSFL01000005.1"/>
</dbReference>
<accession>A0A9W6JSV2</accession>
<name>A0A9W6JSV2_9HYPH</name>
<keyword evidence="2" id="KW-1185">Reference proteome</keyword>
<evidence type="ECO:0000313" key="1">
    <source>
        <dbReference type="EMBL" id="GLK81828.1"/>
    </source>
</evidence>
<dbReference type="EMBL" id="BSFL01000005">
    <property type="protein sequence ID" value="GLK81828.1"/>
    <property type="molecule type" value="Genomic_DNA"/>
</dbReference>
<dbReference type="AlphaFoldDB" id="A0A9W6JSV2"/>
<reference evidence="1" key="2">
    <citation type="submission" date="2023-01" db="EMBL/GenBank/DDBJ databases">
        <authorList>
            <person name="Sun Q."/>
            <person name="Evtushenko L."/>
        </authorList>
    </citation>
    <scope>NUCLEOTIDE SEQUENCE</scope>
    <source>
        <strain evidence="1">VKM B-2748</strain>
    </source>
</reference>